<dbReference type="RefSeq" id="WP_347167297.1">
    <property type="nucleotide sequence ID" value="NZ_JBDNCH010000002.1"/>
</dbReference>
<accession>A0AAW9SE50</accession>
<dbReference type="InterPro" id="IPR018704">
    <property type="entry name" value="SecYEG/CpoB_TPR"/>
</dbReference>
<keyword evidence="4" id="KW-1185">Reference proteome</keyword>
<sequence>MSDTDSFIDEVTEEVKRDKLFAAMRKYGWIAVALVLLIVGGTAWREFRIASEERAAQSFGDEILAALDEGDEAARIAALEGVEGGATGAEAILQMLIAAEEGSAGNDAEAVARLQAVADNTEVPSIYRQIARYKALTRGAEVVSLEDRRSGFEALAVAGQPLRLLAEEQLALIEVEAGDAEAAQARLTRIIEDAEVTAGLRRRASQLIVALGGTVPES</sequence>
<evidence type="ECO:0000313" key="4">
    <source>
        <dbReference type="Proteomes" id="UP001428774"/>
    </source>
</evidence>
<comment type="caution">
    <text evidence="3">The sequence shown here is derived from an EMBL/GenBank/DDBJ whole genome shotgun (WGS) entry which is preliminary data.</text>
</comment>
<reference evidence="3 4" key="1">
    <citation type="submission" date="2024-05" db="EMBL/GenBank/DDBJ databases">
        <title>Genome sequence of Ponticoccus litoralis KCCM 90028.</title>
        <authorList>
            <person name="Kim J.M."/>
            <person name="Lee J.K."/>
            <person name="Choi B.J."/>
            <person name="Bayburt H."/>
            <person name="Baek J.H."/>
            <person name="Jeon C.O."/>
        </authorList>
    </citation>
    <scope>NUCLEOTIDE SEQUENCE [LARGE SCALE GENOMIC DNA]</scope>
    <source>
        <strain evidence="3 4">KCCM 90028</strain>
    </source>
</reference>
<name>A0AAW9SE50_9RHOB</name>
<gene>
    <name evidence="3" type="ORF">ABFB10_16230</name>
</gene>
<dbReference type="EMBL" id="JBDNCH010000002">
    <property type="protein sequence ID" value="MEN9062309.1"/>
    <property type="molecule type" value="Genomic_DNA"/>
</dbReference>
<dbReference type="AlphaFoldDB" id="A0AAW9SE50"/>
<keyword evidence="1" id="KW-1133">Transmembrane helix</keyword>
<evidence type="ECO:0000313" key="3">
    <source>
        <dbReference type="EMBL" id="MEN9062309.1"/>
    </source>
</evidence>
<keyword evidence="1" id="KW-0472">Membrane</keyword>
<feature type="domain" description="Ancillary SecYEG translocon subunit/Cell division coordinator CpoB TPR" evidence="2">
    <location>
        <begin position="29"/>
        <end position="132"/>
    </location>
</feature>
<protein>
    <submittedName>
        <fullName evidence="3">Tetratricopeptide repeat protein</fullName>
    </submittedName>
</protein>
<evidence type="ECO:0000259" key="2">
    <source>
        <dbReference type="Pfam" id="PF09976"/>
    </source>
</evidence>
<feature type="transmembrane region" description="Helical" evidence="1">
    <location>
        <begin position="27"/>
        <end position="44"/>
    </location>
</feature>
<proteinExistence type="predicted"/>
<organism evidence="3 4">
    <name type="scientific">Ponticoccus litoralis</name>
    <dbReference type="NCBI Taxonomy" id="422297"/>
    <lineage>
        <taxon>Bacteria</taxon>
        <taxon>Pseudomonadati</taxon>
        <taxon>Pseudomonadota</taxon>
        <taxon>Alphaproteobacteria</taxon>
        <taxon>Rhodobacterales</taxon>
        <taxon>Roseobacteraceae</taxon>
        <taxon>Ponticoccus</taxon>
    </lineage>
</organism>
<evidence type="ECO:0000256" key="1">
    <source>
        <dbReference type="SAM" id="Phobius"/>
    </source>
</evidence>
<dbReference type="Proteomes" id="UP001428774">
    <property type="component" value="Unassembled WGS sequence"/>
</dbReference>
<dbReference type="Pfam" id="PF09976">
    <property type="entry name" value="TPR_21"/>
    <property type="match status" value="1"/>
</dbReference>
<keyword evidence="1" id="KW-0812">Transmembrane</keyword>